<sequence length="630" mass="69025">MNRYPLWKNLLVLGVVVFGTILALPNIFGDDPALQISREDGQAVPEFTLSAIRSVLEEENIGYIAADFEEDAVLVRFDNVPMQLQASGVLREALDFHIVALTLAPRTPAWLRAMGLKPMSLGLDLRGGVHFLYQVDLETATQQYLGTYVADLNTQFREERLRARATPEQTFITVQVQREEDREAVAEIIGELNNTTGINNPLGQTDSVIIDETIVEGQPSYEIRLSESQIRTRQDFAIQQNTTTLRNRVNELGVAEPIVQRQGINRIVVQLPGVQDPAQAERILGATATLEIRLVDWENDAFEAQRRNRPPLNSILREQRDGTPVLLRREIVVSGDQLVDATSGYSQGQPMVSIRLDAQGGQRMLEATQANLRRPMAVVYIEEKPELVERGGEQVLRTVREETVINVATIQGIFSSNFQITGLSPFEAQDLAPLLRAGALAAPIVKVEERTIGPSLGQDNIEMGRNAVMIGFLLVVAFMLVYYRIFGLAANLALFANLILIVALLSLLQASLTLPGIAGIVLTVGMAVDANVLIFERIREELANGNSPQASIRAGYEKAFSTIADANVTTFIAALVLFMFGTGPIKGFAITLSLGILTSMFTAIIGTRAIINLIYGSRQVEHLAIGGGTS</sequence>
<evidence type="ECO:0000256" key="2">
    <source>
        <dbReference type="ARBA" id="ARBA00022448"/>
    </source>
</evidence>
<feature type="domain" description="Protein translocase subunit SecDF P1" evidence="12">
    <location>
        <begin position="238"/>
        <end position="296"/>
    </location>
</feature>
<keyword evidence="2" id="KW-0813">Transport</keyword>
<dbReference type="Pfam" id="PF07549">
    <property type="entry name" value="Sec_GG"/>
    <property type="match status" value="1"/>
</dbReference>
<dbReference type="Pfam" id="PF21760">
    <property type="entry name" value="SecD_1st"/>
    <property type="match status" value="1"/>
</dbReference>
<evidence type="ECO:0000259" key="13">
    <source>
        <dbReference type="Pfam" id="PF22599"/>
    </source>
</evidence>
<evidence type="ECO:0000256" key="3">
    <source>
        <dbReference type="ARBA" id="ARBA00022475"/>
    </source>
</evidence>
<evidence type="ECO:0000256" key="6">
    <source>
        <dbReference type="ARBA" id="ARBA00022989"/>
    </source>
</evidence>
<keyword evidence="3" id="KW-1003">Cell membrane</keyword>
<name>A0A381UFR9_9ZZZZ</name>
<dbReference type="SUPFAM" id="SSF82866">
    <property type="entry name" value="Multidrug efflux transporter AcrB transmembrane domain"/>
    <property type="match status" value="1"/>
</dbReference>
<evidence type="ECO:0000256" key="5">
    <source>
        <dbReference type="ARBA" id="ARBA00022927"/>
    </source>
</evidence>
<dbReference type="NCBIfam" id="TIGR01129">
    <property type="entry name" value="secD"/>
    <property type="match status" value="1"/>
</dbReference>
<dbReference type="HAMAP" id="MF_01463_B">
    <property type="entry name" value="SecD_B"/>
    <property type="match status" value="1"/>
</dbReference>
<feature type="transmembrane region" description="Helical" evidence="9">
    <location>
        <begin position="492"/>
        <end position="510"/>
    </location>
</feature>
<protein>
    <submittedName>
        <fullName evidence="14">Uncharacterized protein</fullName>
    </submittedName>
</protein>
<dbReference type="Gene3D" id="3.30.70.3400">
    <property type="match status" value="2"/>
</dbReference>
<dbReference type="InterPro" id="IPR005791">
    <property type="entry name" value="SecD"/>
</dbReference>
<feature type="transmembrane region" description="Helical" evidence="9">
    <location>
        <begin position="467"/>
        <end position="485"/>
    </location>
</feature>
<evidence type="ECO:0000256" key="9">
    <source>
        <dbReference type="SAM" id="Phobius"/>
    </source>
</evidence>
<dbReference type="PANTHER" id="PTHR30081:SF1">
    <property type="entry name" value="PROTEIN TRANSLOCASE SUBUNIT SECD"/>
    <property type="match status" value="1"/>
</dbReference>
<evidence type="ECO:0000259" key="10">
    <source>
        <dbReference type="Pfam" id="PF02355"/>
    </source>
</evidence>
<gene>
    <name evidence="14" type="ORF">METZ01_LOCUS79322</name>
</gene>
<dbReference type="Pfam" id="PF02355">
    <property type="entry name" value="SecD_SecF_C"/>
    <property type="match status" value="1"/>
</dbReference>
<feature type="domain" description="SecDF P1 head subdomain" evidence="13">
    <location>
        <begin position="315"/>
        <end position="442"/>
    </location>
</feature>
<dbReference type="InterPro" id="IPR027398">
    <property type="entry name" value="SecD-TM"/>
</dbReference>
<keyword evidence="7" id="KW-0811">Translocation</keyword>
<evidence type="ECO:0000259" key="12">
    <source>
        <dbReference type="Pfam" id="PF21760"/>
    </source>
</evidence>
<feature type="domain" description="SecD export protein N-terminal TM" evidence="11">
    <location>
        <begin position="1"/>
        <end position="99"/>
    </location>
</feature>
<dbReference type="InterPro" id="IPR022813">
    <property type="entry name" value="SecD/SecF_arch_bac"/>
</dbReference>
<dbReference type="Pfam" id="PF13721">
    <property type="entry name" value="SecD-TM1"/>
    <property type="match status" value="1"/>
</dbReference>
<proteinExistence type="inferred from homology"/>
<dbReference type="InterPro" id="IPR022646">
    <property type="entry name" value="SecD/SecF_CS"/>
</dbReference>
<dbReference type="GO" id="GO:0015450">
    <property type="term" value="F:protein-transporting ATPase activity"/>
    <property type="evidence" value="ECO:0007669"/>
    <property type="project" value="InterPro"/>
</dbReference>
<dbReference type="AlphaFoldDB" id="A0A381UFR9"/>
<evidence type="ECO:0000256" key="8">
    <source>
        <dbReference type="ARBA" id="ARBA00023136"/>
    </source>
</evidence>
<dbReference type="InterPro" id="IPR001036">
    <property type="entry name" value="Acrflvin-R"/>
</dbReference>
<dbReference type="Gene3D" id="3.30.1360.200">
    <property type="match status" value="1"/>
</dbReference>
<accession>A0A381UFR9</accession>
<feature type="transmembrane region" description="Helical" evidence="9">
    <location>
        <begin position="587"/>
        <end position="611"/>
    </location>
</feature>
<feature type="domain" description="Protein export membrane protein SecD/SecF C-terminal" evidence="10">
    <location>
        <begin position="445"/>
        <end position="610"/>
    </location>
</feature>
<dbReference type="PANTHER" id="PTHR30081">
    <property type="entry name" value="PROTEIN-EXPORT MEMBRANE PROTEIN SEC"/>
    <property type="match status" value="1"/>
</dbReference>
<keyword evidence="6 9" id="KW-1133">Transmembrane helix</keyword>
<keyword evidence="4 9" id="KW-0812">Transmembrane</keyword>
<evidence type="ECO:0000256" key="7">
    <source>
        <dbReference type="ARBA" id="ARBA00023010"/>
    </source>
</evidence>
<dbReference type="NCBIfam" id="TIGR00916">
    <property type="entry name" value="2A0604s01"/>
    <property type="match status" value="1"/>
</dbReference>
<evidence type="ECO:0000256" key="4">
    <source>
        <dbReference type="ARBA" id="ARBA00022692"/>
    </source>
</evidence>
<dbReference type="Pfam" id="PF22599">
    <property type="entry name" value="SecDF_P1_head"/>
    <property type="match status" value="1"/>
</dbReference>
<keyword evidence="8 9" id="KW-0472">Membrane</keyword>
<dbReference type="EMBL" id="UINC01006260">
    <property type="protein sequence ID" value="SVA26468.1"/>
    <property type="molecule type" value="Genomic_DNA"/>
</dbReference>
<dbReference type="Gene3D" id="1.20.1640.10">
    <property type="entry name" value="Multidrug efflux transporter AcrB transmembrane domain"/>
    <property type="match status" value="1"/>
</dbReference>
<dbReference type="InterPro" id="IPR048631">
    <property type="entry name" value="SecD_1st"/>
</dbReference>
<dbReference type="PRINTS" id="PR00702">
    <property type="entry name" value="ACRIFLAVINRP"/>
</dbReference>
<dbReference type="FunFam" id="1.20.1640.10:FF:000004">
    <property type="entry name" value="Protein translocase subunit SecD"/>
    <property type="match status" value="1"/>
</dbReference>
<dbReference type="InterPro" id="IPR055344">
    <property type="entry name" value="SecD_SecF_C_bact"/>
</dbReference>
<evidence type="ECO:0000313" key="14">
    <source>
        <dbReference type="EMBL" id="SVA26468.1"/>
    </source>
</evidence>
<comment type="subcellular location">
    <subcellularLocation>
        <location evidence="1">Cell membrane</location>
        <topology evidence="1">Multi-pass membrane protein</topology>
    </subcellularLocation>
</comment>
<dbReference type="FunFam" id="3.30.70.3400:FF:000003">
    <property type="entry name" value="Preprotein translocase subunit SecD"/>
    <property type="match status" value="1"/>
</dbReference>
<evidence type="ECO:0000256" key="1">
    <source>
        <dbReference type="ARBA" id="ARBA00004651"/>
    </source>
</evidence>
<keyword evidence="5" id="KW-0653">Protein transport</keyword>
<dbReference type="InterPro" id="IPR048634">
    <property type="entry name" value="SecD_SecF_C"/>
</dbReference>
<evidence type="ECO:0000259" key="11">
    <source>
        <dbReference type="Pfam" id="PF13721"/>
    </source>
</evidence>
<dbReference type="InterPro" id="IPR054384">
    <property type="entry name" value="SecDF_P1_head"/>
</dbReference>
<dbReference type="GO" id="GO:0006886">
    <property type="term" value="P:intracellular protein transport"/>
    <property type="evidence" value="ECO:0007669"/>
    <property type="project" value="InterPro"/>
</dbReference>
<reference evidence="14" key="1">
    <citation type="submission" date="2018-05" db="EMBL/GenBank/DDBJ databases">
        <authorList>
            <person name="Lanie J.A."/>
            <person name="Ng W.-L."/>
            <person name="Kazmierczak K.M."/>
            <person name="Andrzejewski T.M."/>
            <person name="Davidsen T.M."/>
            <person name="Wayne K.J."/>
            <person name="Tettelin H."/>
            <person name="Glass J.I."/>
            <person name="Rusch D."/>
            <person name="Podicherti R."/>
            <person name="Tsui H.-C.T."/>
            <person name="Winkler M.E."/>
        </authorList>
    </citation>
    <scope>NUCLEOTIDE SEQUENCE</scope>
</reference>
<dbReference type="GO" id="GO:0005886">
    <property type="term" value="C:plasma membrane"/>
    <property type="evidence" value="ECO:0007669"/>
    <property type="project" value="UniProtKB-SubCell"/>
</dbReference>
<organism evidence="14">
    <name type="scientific">marine metagenome</name>
    <dbReference type="NCBI Taxonomy" id="408172"/>
    <lineage>
        <taxon>unclassified sequences</taxon>
        <taxon>metagenomes</taxon>
        <taxon>ecological metagenomes</taxon>
    </lineage>
</organism>
<feature type="transmembrane region" description="Helical" evidence="9">
    <location>
        <begin position="559"/>
        <end position="581"/>
    </location>
</feature>
<feature type="transmembrane region" description="Helical" evidence="9">
    <location>
        <begin position="516"/>
        <end position="538"/>
    </location>
</feature>